<proteinExistence type="predicted"/>
<reference evidence="2" key="2">
    <citation type="submission" date="2020-09" db="EMBL/GenBank/DDBJ databases">
        <authorList>
            <person name="Sun Q."/>
            <person name="Zhou Y."/>
        </authorList>
    </citation>
    <scope>NUCLEOTIDE SEQUENCE</scope>
    <source>
        <strain evidence="2">CGMCC 1.12813</strain>
    </source>
</reference>
<evidence type="ECO:0000313" key="2">
    <source>
        <dbReference type="EMBL" id="GGA95336.1"/>
    </source>
</evidence>
<gene>
    <name evidence="2" type="ORF">GCM10010979_07210</name>
</gene>
<feature type="compositionally biased region" description="Basic residues" evidence="1">
    <location>
        <begin position="232"/>
        <end position="242"/>
    </location>
</feature>
<dbReference type="AlphaFoldDB" id="A0A916SFW9"/>
<dbReference type="EMBL" id="BMGB01000001">
    <property type="protein sequence ID" value="GGA95336.1"/>
    <property type="molecule type" value="Genomic_DNA"/>
</dbReference>
<accession>A0A916SFW9</accession>
<evidence type="ECO:0000313" key="3">
    <source>
        <dbReference type="Proteomes" id="UP000606922"/>
    </source>
</evidence>
<evidence type="ECO:0000256" key="1">
    <source>
        <dbReference type="SAM" id="MobiDB-lite"/>
    </source>
</evidence>
<dbReference type="Proteomes" id="UP000606922">
    <property type="component" value="Unassembled WGS sequence"/>
</dbReference>
<protein>
    <submittedName>
        <fullName evidence="2">Uncharacterized protein</fullName>
    </submittedName>
</protein>
<feature type="region of interest" description="Disordered" evidence="1">
    <location>
        <begin position="220"/>
        <end position="251"/>
    </location>
</feature>
<name>A0A916SFW9_9MICO</name>
<organism evidence="2 3">
    <name type="scientific">Conyzicola nivalis</name>
    <dbReference type="NCBI Taxonomy" id="1477021"/>
    <lineage>
        <taxon>Bacteria</taxon>
        <taxon>Bacillati</taxon>
        <taxon>Actinomycetota</taxon>
        <taxon>Actinomycetes</taxon>
        <taxon>Micrococcales</taxon>
        <taxon>Microbacteriaceae</taxon>
        <taxon>Conyzicola</taxon>
    </lineage>
</organism>
<sequence>MIIESGIDVLQALCGSVSSDNPDGLWIVAMDENLRLLYVEPVVRQLSGPVEQHLDDIAEYLGSARDIAYFALGWTSAVEVDSESTWLADVDRRLHEDPGVAVSRLLGIIVFDRSSLYSSLPHCEFSIERGFQDLPRAMMVAGPHGLDCSCPPCAAERRAFDQSTDDSYGDGLYGDDPYGEDPYGGGAYGEGAYGDGAYGGGAYDSGGSYGDDGYTPYADERFADGPYVPTPGRRRSRRRRRPRLYDPDYEPPMALDGLQFDRFTNRWHPPPARAGKRWTRDEEQTIALSHEQGLSCFDISLLVQRQPKAVAKRLNKLGLSSSTMVPSF</sequence>
<dbReference type="RefSeq" id="WP_188509322.1">
    <property type="nucleotide sequence ID" value="NZ_BMGB01000001.1"/>
</dbReference>
<comment type="caution">
    <text evidence="2">The sequence shown here is derived from an EMBL/GenBank/DDBJ whole genome shotgun (WGS) entry which is preliminary data.</text>
</comment>
<keyword evidence="3" id="KW-1185">Reference proteome</keyword>
<reference evidence="2" key="1">
    <citation type="journal article" date="2014" name="Int. J. Syst. Evol. Microbiol.">
        <title>Complete genome sequence of Corynebacterium casei LMG S-19264T (=DSM 44701T), isolated from a smear-ripened cheese.</title>
        <authorList>
            <consortium name="US DOE Joint Genome Institute (JGI-PGF)"/>
            <person name="Walter F."/>
            <person name="Albersmeier A."/>
            <person name="Kalinowski J."/>
            <person name="Ruckert C."/>
        </authorList>
    </citation>
    <scope>NUCLEOTIDE SEQUENCE</scope>
    <source>
        <strain evidence="2">CGMCC 1.12813</strain>
    </source>
</reference>